<dbReference type="Pfam" id="PF00528">
    <property type="entry name" value="BPD_transp_1"/>
    <property type="match status" value="1"/>
</dbReference>
<accession>A0A5B2TGX8</accession>
<evidence type="ECO:0000256" key="2">
    <source>
        <dbReference type="ARBA" id="ARBA00004429"/>
    </source>
</evidence>
<dbReference type="CDD" id="cd06261">
    <property type="entry name" value="TM_PBP2"/>
    <property type="match status" value="1"/>
</dbReference>
<dbReference type="NCBIfam" id="TIGR01726">
    <property type="entry name" value="HEQRo_perm_3TM"/>
    <property type="match status" value="1"/>
</dbReference>
<feature type="domain" description="ABC transmembrane type-1" evidence="11">
    <location>
        <begin position="26"/>
        <end position="214"/>
    </location>
</feature>
<dbReference type="PANTHER" id="PTHR30614:SF20">
    <property type="entry name" value="GLUTAMINE TRANSPORT SYSTEM PERMEASE PROTEIN GLNP"/>
    <property type="match status" value="1"/>
</dbReference>
<keyword evidence="13" id="KW-1185">Reference proteome</keyword>
<dbReference type="Proteomes" id="UP000322110">
    <property type="component" value="Unassembled WGS sequence"/>
</dbReference>
<dbReference type="InterPro" id="IPR010065">
    <property type="entry name" value="AA_ABC_transptr_permease_3TM"/>
</dbReference>
<keyword evidence="7" id="KW-0029">Amino-acid transport</keyword>
<dbReference type="InterPro" id="IPR035906">
    <property type="entry name" value="MetI-like_sf"/>
</dbReference>
<dbReference type="EMBL" id="VUKA01000004">
    <property type="protein sequence ID" value="KAA2213255.1"/>
    <property type="molecule type" value="Genomic_DNA"/>
</dbReference>
<comment type="caution">
    <text evidence="12">The sequence shown here is derived from an EMBL/GenBank/DDBJ whole genome shotgun (WGS) entry which is preliminary data.</text>
</comment>
<dbReference type="Gene3D" id="1.10.3720.10">
    <property type="entry name" value="MetI-like"/>
    <property type="match status" value="1"/>
</dbReference>
<reference evidence="12 13" key="1">
    <citation type="journal article" date="2015" name="Int. J. Syst. Evol. Microbiol.">
        <title>Roseomonas oryzae sp. nov., isolated from paddy rhizosphere soil.</title>
        <authorList>
            <person name="Ramaprasad E.V."/>
            <person name="Sasikala Ch."/>
            <person name="Ramana Ch.V."/>
        </authorList>
    </citation>
    <scope>NUCLEOTIDE SEQUENCE [LARGE SCALE GENOMIC DNA]</scope>
    <source>
        <strain evidence="12 13">KCTC 42542</strain>
    </source>
</reference>
<gene>
    <name evidence="12" type="ORF">F0Q34_11580</name>
</gene>
<feature type="transmembrane region" description="Helical" evidence="10">
    <location>
        <begin position="34"/>
        <end position="56"/>
    </location>
</feature>
<evidence type="ECO:0000256" key="6">
    <source>
        <dbReference type="ARBA" id="ARBA00022692"/>
    </source>
</evidence>
<dbReference type="GO" id="GO:0006865">
    <property type="term" value="P:amino acid transport"/>
    <property type="evidence" value="ECO:0007669"/>
    <property type="project" value="UniProtKB-KW"/>
</dbReference>
<sequence>MLDFSMTPGAFGFEAWQSRWSILSGVGVTMASSGLTIVFATILGILFGVALTYGWWWLRLVIRLYVDVMRGIPVLVLILFTYYGLALFGINVPAFWAGVIALSGFATAHIAETLRGAVQSVPQGQMEAGKAIGLRFAQRLRYVILPQAVRRMLPPWVNTCLEIVKGTTLLSVIGVVELLLASQQIMARNYLIVDFYLLATVLYLVINFTIAQIGGVLERRFSYLRY</sequence>
<evidence type="ECO:0000313" key="13">
    <source>
        <dbReference type="Proteomes" id="UP000322110"/>
    </source>
</evidence>
<protein>
    <submittedName>
        <fullName evidence="12">Amino acid ABC transporter permease</fullName>
    </submittedName>
</protein>
<name>A0A5B2TGX8_9PROT</name>
<keyword evidence="6 10" id="KW-0812">Transmembrane</keyword>
<evidence type="ECO:0000256" key="5">
    <source>
        <dbReference type="ARBA" id="ARBA00022475"/>
    </source>
</evidence>
<feature type="transmembrane region" description="Helical" evidence="10">
    <location>
        <begin position="195"/>
        <end position="217"/>
    </location>
</feature>
<evidence type="ECO:0000256" key="9">
    <source>
        <dbReference type="ARBA" id="ARBA00023136"/>
    </source>
</evidence>
<dbReference type="InterPro" id="IPR043429">
    <property type="entry name" value="ArtM/GltK/GlnP/TcyL/YhdX-like"/>
</dbReference>
<keyword evidence="8 10" id="KW-1133">Transmembrane helix</keyword>
<feature type="transmembrane region" description="Helical" evidence="10">
    <location>
        <begin position="94"/>
        <end position="111"/>
    </location>
</feature>
<evidence type="ECO:0000256" key="8">
    <source>
        <dbReference type="ARBA" id="ARBA00022989"/>
    </source>
</evidence>
<keyword evidence="4 10" id="KW-0813">Transport</keyword>
<evidence type="ECO:0000256" key="1">
    <source>
        <dbReference type="ARBA" id="ARBA00003159"/>
    </source>
</evidence>
<dbReference type="OrthoDB" id="7341446at2"/>
<evidence type="ECO:0000313" key="12">
    <source>
        <dbReference type="EMBL" id="KAA2213255.1"/>
    </source>
</evidence>
<keyword evidence="5" id="KW-1003">Cell membrane</keyword>
<dbReference type="GO" id="GO:0043190">
    <property type="term" value="C:ATP-binding cassette (ABC) transporter complex"/>
    <property type="evidence" value="ECO:0007669"/>
    <property type="project" value="InterPro"/>
</dbReference>
<evidence type="ECO:0000256" key="3">
    <source>
        <dbReference type="ARBA" id="ARBA00010072"/>
    </source>
</evidence>
<dbReference type="SUPFAM" id="SSF161098">
    <property type="entry name" value="MetI-like"/>
    <property type="match status" value="1"/>
</dbReference>
<dbReference type="PROSITE" id="PS50928">
    <property type="entry name" value="ABC_TM1"/>
    <property type="match status" value="1"/>
</dbReference>
<evidence type="ECO:0000256" key="4">
    <source>
        <dbReference type="ARBA" id="ARBA00022448"/>
    </source>
</evidence>
<feature type="transmembrane region" description="Helical" evidence="10">
    <location>
        <begin position="68"/>
        <end position="88"/>
    </location>
</feature>
<keyword evidence="9 10" id="KW-0472">Membrane</keyword>
<dbReference type="GO" id="GO:0022857">
    <property type="term" value="F:transmembrane transporter activity"/>
    <property type="evidence" value="ECO:0007669"/>
    <property type="project" value="InterPro"/>
</dbReference>
<dbReference type="InterPro" id="IPR000515">
    <property type="entry name" value="MetI-like"/>
</dbReference>
<dbReference type="PANTHER" id="PTHR30614">
    <property type="entry name" value="MEMBRANE COMPONENT OF AMINO ACID ABC TRANSPORTER"/>
    <property type="match status" value="1"/>
</dbReference>
<comment type="similarity">
    <text evidence="3">Belongs to the binding-protein-dependent transport system permease family. HisMQ subfamily.</text>
</comment>
<organism evidence="12 13">
    <name type="scientific">Teichococcus oryzae</name>
    <dbReference type="NCBI Taxonomy" id="1608942"/>
    <lineage>
        <taxon>Bacteria</taxon>
        <taxon>Pseudomonadati</taxon>
        <taxon>Pseudomonadota</taxon>
        <taxon>Alphaproteobacteria</taxon>
        <taxon>Acetobacterales</taxon>
        <taxon>Roseomonadaceae</taxon>
        <taxon>Roseomonas</taxon>
    </lineage>
</organism>
<proteinExistence type="inferred from homology"/>
<dbReference type="AlphaFoldDB" id="A0A5B2TGX8"/>
<comment type="subcellular location">
    <subcellularLocation>
        <location evidence="2">Cell inner membrane</location>
        <topology evidence="2">Multi-pass membrane protein</topology>
    </subcellularLocation>
    <subcellularLocation>
        <location evidence="10">Cell membrane</location>
        <topology evidence="10">Multi-pass membrane protein</topology>
    </subcellularLocation>
</comment>
<evidence type="ECO:0000256" key="10">
    <source>
        <dbReference type="RuleBase" id="RU363032"/>
    </source>
</evidence>
<evidence type="ECO:0000256" key="7">
    <source>
        <dbReference type="ARBA" id="ARBA00022970"/>
    </source>
</evidence>
<comment type="function">
    <text evidence="1">Part of the binding-protein-dependent transport system for glutamine; probably responsible for the translocation of the substrate across the membrane.</text>
</comment>
<evidence type="ECO:0000259" key="11">
    <source>
        <dbReference type="PROSITE" id="PS50928"/>
    </source>
</evidence>